<dbReference type="AlphaFoldDB" id="A0A1F7SFY3"/>
<evidence type="ECO:0008006" key="3">
    <source>
        <dbReference type="Google" id="ProtNLM"/>
    </source>
</evidence>
<dbReference type="Proteomes" id="UP000178082">
    <property type="component" value="Unassembled WGS sequence"/>
</dbReference>
<sequence>MHLLNSVKKTDARDQHCLAAVRASQERYHTRQGTYADEITSLDIKMSPAKYFAVGSIQGGSTGSLKDSWTLTLTRTGTPAGYGAYTITFTEEGFDATNSTIAGLPDINPMGT</sequence>
<dbReference type="EMBL" id="MGDI01000033">
    <property type="protein sequence ID" value="OGL52148.1"/>
    <property type="molecule type" value="Genomic_DNA"/>
</dbReference>
<evidence type="ECO:0000313" key="2">
    <source>
        <dbReference type="Proteomes" id="UP000178082"/>
    </source>
</evidence>
<protein>
    <recommendedName>
        <fullName evidence="3">Type II secretion system protein GspG C-terminal domain-containing protein</fullName>
    </recommendedName>
</protein>
<organism evidence="1 2">
    <name type="scientific">Candidatus Schekmanbacteria bacterium RIFCSPLOWO2_12_FULL_38_15</name>
    <dbReference type="NCBI Taxonomy" id="1817883"/>
    <lineage>
        <taxon>Bacteria</taxon>
        <taxon>Candidatus Schekmaniibacteriota</taxon>
    </lineage>
</organism>
<accession>A0A1F7SFY3</accession>
<reference evidence="1 2" key="1">
    <citation type="journal article" date="2016" name="Nat. Commun.">
        <title>Thousands of microbial genomes shed light on interconnected biogeochemical processes in an aquifer system.</title>
        <authorList>
            <person name="Anantharaman K."/>
            <person name="Brown C.T."/>
            <person name="Hug L.A."/>
            <person name="Sharon I."/>
            <person name="Castelle C.J."/>
            <person name="Probst A.J."/>
            <person name="Thomas B.C."/>
            <person name="Singh A."/>
            <person name="Wilkins M.J."/>
            <person name="Karaoz U."/>
            <person name="Brodie E.L."/>
            <person name="Williams K.H."/>
            <person name="Hubbard S.S."/>
            <person name="Banfield J.F."/>
        </authorList>
    </citation>
    <scope>NUCLEOTIDE SEQUENCE [LARGE SCALE GENOMIC DNA]</scope>
</reference>
<dbReference type="STRING" id="1817883.A3G31_06940"/>
<comment type="caution">
    <text evidence="1">The sequence shown here is derived from an EMBL/GenBank/DDBJ whole genome shotgun (WGS) entry which is preliminary data.</text>
</comment>
<proteinExistence type="predicted"/>
<evidence type="ECO:0000313" key="1">
    <source>
        <dbReference type="EMBL" id="OGL52148.1"/>
    </source>
</evidence>
<name>A0A1F7SFY3_9BACT</name>
<gene>
    <name evidence="1" type="ORF">A3G31_06940</name>
</gene>